<keyword evidence="2" id="KW-0963">Cytoplasm</keyword>
<protein>
    <recommendedName>
        <fullName evidence="7">EF-hand domain-containing family member C2</fullName>
    </recommendedName>
</protein>
<evidence type="ECO:0000256" key="7">
    <source>
        <dbReference type="ARBA" id="ARBA00039880"/>
    </source>
</evidence>
<dbReference type="Proteomes" id="UP001519460">
    <property type="component" value="Unassembled WGS sequence"/>
</dbReference>
<feature type="domain" description="DM10" evidence="9">
    <location>
        <begin position="75"/>
        <end position="182"/>
    </location>
</feature>
<evidence type="ECO:0000256" key="3">
    <source>
        <dbReference type="ARBA" id="ARBA00022737"/>
    </source>
</evidence>
<reference evidence="10 11" key="1">
    <citation type="journal article" date="2023" name="Sci. Data">
        <title>Genome assembly of the Korean intertidal mud-creeper Batillaria attramentaria.</title>
        <authorList>
            <person name="Patra A.K."/>
            <person name="Ho P.T."/>
            <person name="Jun S."/>
            <person name="Lee S.J."/>
            <person name="Kim Y."/>
            <person name="Won Y.J."/>
        </authorList>
    </citation>
    <scope>NUCLEOTIDE SEQUENCE [LARGE SCALE GENOMIC DNA]</scope>
    <source>
        <strain evidence="10">Wonlab-2016</strain>
    </source>
</reference>
<dbReference type="FunFam" id="2.30.29.170:FF:000003">
    <property type="entry name" value="EF-hand domain (C-terminal) containing 1"/>
    <property type="match status" value="1"/>
</dbReference>
<dbReference type="GO" id="GO:0005930">
    <property type="term" value="C:axoneme"/>
    <property type="evidence" value="ECO:0007669"/>
    <property type="project" value="UniProtKB-SubCell"/>
</dbReference>
<dbReference type="SUPFAM" id="SSF47473">
    <property type="entry name" value="EF-hand"/>
    <property type="match status" value="1"/>
</dbReference>
<keyword evidence="4" id="KW-0206">Cytoskeleton</keyword>
<feature type="domain" description="DM10" evidence="9">
    <location>
        <begin position="226"/>
        <end position="365"/>
    </location>
</feature>
<evidence type="ECO:0000256" key="4">
    <source>
        <dbReference type="ARBA" id="ARBA00023212"/>
    </source>
</evidence>
<proteinExistence type="predicted"/>
<accession>A0ABD0JUI3</accession>
<dbReference type="Gene3D" id="2.30.29.170">
    <property type="match status" value="3"/>
</dbReference>
<comment type="subcellular location">
    <subcellularLocation>
        <location evidence="1">Cytoplasm</location>
        <location evidence="1">Cytoskeleton</location>
        <location evidence="1">Cilium axoneme</location>
    </subcellularLocation>
</comment>
<evidence type="ECO:0000256" key="8">
    <source>
        <dbReference type="SAM" id="MobiDB-lite"/>
    </source>
</evidence>
<keyword evidence="11" id="KW-1185">Reference proteome</keyword>
<evidence type="ECO:0000256" key="6">
    <source>
        <dbReference type="ARBA" id="ARBA00035003"/>
    </source>
</evidence>
<dbReference type="AlphaFoldDB" id="A0ABD0JUI3"/>
<comment type="function">
    <text evidence="6">Microtubule inner protein (MIP) part of the dynein-decorated doublet microtubules (DMTs) in cilia axoneme, which is required for motile cilia beating.</text>
</comment>
<evidence type="ECO:0000259" key="9">
    <source>
        <dbReference type="PROSITE" id="PS51336"/>
    </source>
</evidence>
<dbReference type="InterPro" id="IPR011992">
    <property type="entry name" value="EF-hand-dom_pair"/>
</dbReference>
<dbReference type="Pfam" id="PF06565">
    <property type="entry name" value="DM10_dom"/>
    <property type="match status" value="3"/>
</dbReference>
<dbReference type="InterPro" id="IPR006602">
    <property type="entry name" value="DM10_dom"/>
</dbReference>
<dbReference type="EMBL" id="JACVVK020000329">
    <property type="protein sequence ID" value="KAK7478315.1"/>
    <property type="molecule type" value="Genomic_DNA"/>
</dbReference>
<keyword evidence="5" id="KW-0966">Cell projection</keyword>
<dbReference type="SMART" id="SM00676">
    <property type="entry name" value="DM10"/>
    <property type="match status" value="3"/>
</dbReference>
<evidence type="ECO:0000256" key="5">
    <source>
        <dbReference type="ARBA" id="ARBA00023273"/>
    </source>
</evidence>
<dbReference type="PANTHER" id="PTHR12086:SF11">
    <property type="entry name" value="EF-HAND DOMAIN-CONTAINING FAMILY MEMBER C2"/>
    <property type="match status" value="1"/>
</dbReference>
<dbReference type="PROSITE" id="PS51336">
    <property type="entry name" value="DM10"/>
    <property type="match status" value="3"/>
</dbReference>
<dbReference type="PANTHER" id="PTHR12086">
    <property type="entry name" value="EF-HAND DOMAIN C-TERMINAL CONTAINING PROTEIN"/>
    <property type="match status" value="1"/>
</dbReference>
<evidence type="ECO:0000256" key="2">
    <source>
        <dbReference type="ARBA" id="ARBA00022490"/>
    </source>
</evidence>
<comment type="caution">
    <text evidence="10">The sequence shown here is derived from an EMBL/GenBank/DDBJ whole genome shotgun (WGS) entry which is preliminary data.</text>
</comment>
<name>A0ABD0JUI3_9CAEN</name>
<organism evidence="10 11">
    <name type="scientific">Batillaria attramentaria</name>
    <dbReference type="NCBI Taxonomy" id="370345"/>
    <lineage>
        <taxon>Eukaryota</taxon>
        <taxon>Metazoa</taxon>
        <taxon>Spiralia</taxon>
        <taxon>Lophotrochozoa</taxon>
        <taxon>Mollusca</taxon>
        <taxon>Gastropoda</taxon>
        <taxon>Caenogastropoda</taxon>
        <taxon>Sorbeoconcha</taxon>
        <taxon>Cerithioidea</taxon>
        <taxon>Batillariidae</taxon>
        <taxon>Batillaria</taxon>
    </lineage>
</organism>
<evidence type="ECO:0000256" key="1">
    <source>
        <dbReference type="ARBA" id="ARBA00004430"/>
    </source>
</evidence>
<keyword evidence="3" id="KW-0677">Repeat</keyword>
<dbReference type="FunFam" id="2.30.29.170:FF:000002">
    <property type="entry name" value="EF-hand domain (C-terminal) containing 1"/>
    <property type="match status" value="1"/>
</dbReference>
<dbReference type="InterPro" id="IPR040193">
    <property type="entry name" value="EFHC1/EFHC2/EFHB"/>
</dbReference>
<gene>
    <name evidence="10" type="ORF">BaRGS_00030467</name>
</gene>
<feature type="domain" description="DM10" evidence="9">
    <location>
        <begin position="427"/>
        <end position="519"/>
    </location>
</feature>
<dbReference type="FunFam" id="2.30.29.170:FF:000001">
    <property type="entry name" value="EF-hand domain containing 1"/>
    <property type="match status" value="1"/>
</dbReference>
<evidence type="ECO:0000313" key="10">
    <source>
        <dbReference type="EMBL" id="KAK7478315.1"/>
    </source>
</evidence>
<evidence type="ECO:0000313" key="11">
    <source>
        <dbReference type="Proteomes" id="UP001519460"/>
    </source>
</evidence>
<feature type="compositionally biased region" description="Low complexity" evidence="8">
    <location>
        <begin position="49"/>
        <end position="60"/>
    </location>
</feature>
<feature type="region of interest" description="Disordered" evidence="8">
    <location>
        <begin position="44"/>
        <end position="64"/>
    </location>
</feature>
<sequence length="733" mass="84665">MSLPFLPGNTFNPNLGKTKFHKSHHFDVANDVYMLVGEHKPGIGGEPLPFQKPKPSQSKFPKGEDPKMPAWVAFDRQVLSFDAYFMEASTERREEQYRMRYCKIYFYLEDDTIQVLEPRWKCSGLPQGTIIKRHRIPRPPPNDGDFYTIQQFNVGEEINLYSKVFKITDCDQFTRNFLTKMGIRIGPTQAPPEDPYQGSRKTFDETMQPLRPYERYDTLKQFLEHDRHVLRFYCYWDDTDNLYGDPRQFVLHFFLSDDTIEIREVIPVNSGRDAVGMFLRRARLPKNVEALKQHGADTNRTVLNVFGPMGHGRRLLLDSLKTGAVHTDFYKDHDLTIGAVINVWGRKFVLCDCDEFTREYYRTKYGITEFTPLKYSTDKGPDVEREWPPYNGFGAEEDSLANCKNLMPKAPQADFIKFMMNDRQGLESNVLRFLARMETEHPIDKGRRFIISYFLRDDTILVFEPPVRNSGVIGGKFIERGRIKKPHQMRFSTQLSEYYLAPDLYFPNSNMQKIMEKVRNKLGKSLDDVRTFFSKTNPSASGVCSYSHFHDLLCQYNLAGIDIVNPKYTGPKCLMDGSLTDHEVMTLARNFADQSQQVGPDVARLISIAQVELRKRNFEGFHHLMDSLKQQDKTKSGYMPPEAVRNALLSHHVPLPDDIVKGLFEVATVDEKGDVAYVEFLNRINWKQYPVPAIQYQPGHPNQWEGMRAKNEITSVNYVALLDAIFGESASAQ</sequence>